<proteinExistence type="predicted"/>
<organism evidence="1 2">
    <name type="scientific">Stylonychia lemnae</name>
    <name type="common">Ciliate</name>
    <dbReference type="NCBI Taxonomy" id="5949"/>
    <lineage>
        <taxon>Eukaryota</taxon>
        <taxon>Sar</taxon>
        <taxon>Alveolata</taxon>
        <taxon>Ciliophora</taxon>
        <taxon>Intramacronucleata</taxon>
        <taxon>Spirotrichea</taxon>
        <taxon>Stichotrichia</taxon>
        <taxon>Sporadotrichida</taxon>
        <taxon>Oxytrichidae</taxon>
        <taxon>Stylonychinae</taxon>
        <taxon>Stylonychia</taxon>
    </lineage>
</organism>
<protein>
    <submittedName>
        <fullName evidence="1">Uncharacterized protein</fullName>
    </submittedName>
</protein>
<evidence type="ECO:0000313" key="1">
    <source>
        <dbReference type="EMBL" id="CDW83115.1"/>
    </source>
</evidence>
<reference evidence="1 2" key="1">
    <citation type="submission" date="2014-06" db="EMBL/GenBank/DDBJ databases">
        <authorList>
            <person name="Swart Estienne"/>
        </authorList>
    </citation>
    <scope>NUCLEOTIDE SEQUENCE [LARGE SCALE GENOMIC DNA]</scope>
    <source>
        <strain evidence="1 2">130c</strain>
    </source>
</reference>
<dbReference type="InParanoid" id="A0A078AL74"/>
<name>A0A078AL74_STYLE</name>
<dbReference type="Proteomes" id="UP000039865">
    <property type="component" value="Unassembled WGS sequence"/>
</dbReference>
<dbReference type="AlphaFoldDB" id="A0A078AL74"/>
<accession>A0A078AL74</accession>
<sequence>MKSYNISPKIDVKKKNDLRNKKLLKSTTKKRNPDQSPLIIEQTTTSFINQAQDSITPSLQQKEKSSFRQRNQNQKVNYLQILQANISSSRQIEKDSKRQTIAQKQREAIKDLLDIKSYQNYQISSAIGIIDNGVESRNIVNQSNYLPSEKINHNLSNNGSFFLQINLNSIRVKYKY</sequence>
<gene>
    <name evidence="1" type="primary">Contig9904.g10592</name>
    <name evidence="1" type="ORF">STYLEM_12154</name>
</gene>
<keyword evidence="2" id="KW-1185">Reference proteome</keyword>
<evidence type="ECO:0000313" key="2">
    <source>
        <dbReference type="Proteomes" id="UP000039865"/>
    </source>
</evidence>
<dbReference type="EMBL" id="CCKQ01011543">
    <property type="protein sequence ID" value="CDW83115.1"/>
    <property type="molecule type" value="Genomic_DNA"/>
</dbReference>